<dbReference type="InterPro" id="IPR036259">
    <property type="entry name" value="MFS_trans_sf"/>
</dbReference>
<feature type="compositionally biased region" description="Polar residues" evidence="6">
    <location>
        <begin position="271"/>
        <end position="281"/>
    </location>
</feature>
<evidence type="ECO:0000256" key="6">
    <source>
        <dbReference type="SAM" id="MobiDB-lite"/>
    </source>
</evidence>
<comment type="similarity">
    <text evidence="2">Belongs to the major facilitator superfamily. Proton-dependent oligopeptide transporter (POT/PTR) (TC 2.A.17) family.</text>
</comment>
<dbReference type="CDD" id="cd17414">
    <property type="entry name" value="MFS_NPF4"/>
    <property type="match status" value="1"/>
</dbReference>
<proteinExistence type="inferred from homology"/>
<dbReference type="InterPro" id="IPR000109">
    <property type="entry name" value="POT_fam"/>
</dbReference>
<keyword evidence="9" id="KW-1185">Reference proteome</keyword>
<comment type="caution">
    <text evidence="8">The sequence shown here is derived from an EMBL/GenBank/DDBJ whole genome shotgun (WGS) entry which is preliminary data.</text>
</comment>
<feature type="transmembrane region" description="Helical" evidence="7">
    <location>
        <begin position="510"/>
        <end position="529"/>
    </location>
</feature>
<keyword evidence="3 7" id="KW-0812">Transmembrane</keyword>
<dbReference type="GO" id="GO:0022857">
    <property type="term" value="F:transmembrane transporter activity"/>
    <property type="evidence" value="ECO:0007669"/>
    <property type="project" value="InterPro"/>
</dbReference>
<feature type="transmembrane region" description="Helical" evidence="7">
    <location>
        <begin position="463"/>
        <end position="489"/>
    </location>
</feature>
<feature type="transmembrane region" description="Helical" evidence="7">
    <location>
        <begin position="143"/>
        <end position="163"/>
    </location>
</feature>
<accession>A0AA88D7C9</accession>
<organism evidence="8 9">
    <name type="scientific">Ficus carica</name>
    <name type="common">Common fig</name>
    <dbReference type="NCBI Taxonomy" id="3494"/>
    <lineage>
        <taxon>Eukaryota</taxon>
        <taxon>Viridiplantae</taxon>
        <taxon>Streptophyta</taxon>
        <taxon>Embryophyta</taxon>
        <taxon>Tracheophyta</taxon>
        <taxon>Spermatophyta</taxon>
        <taxon>Magnoliopsida</taxon>
        <taxon>eudicotyledons</taxon>
        <taxon>Gunneridae</taxon>
        <taxon>Pentapetalae</taxon>
        <taxon>rosids</taxon>
        <taxon>fabids</taxon>
        <taxon>Rosales</taxon>
        <taxon>Moraceae</taxon>
        <taxon>Ficeae</taxon>
        <taxon>Ficus</taxon>
    </lineage>
</organism>
<evidence type="ECO:0000313" key="8">
    <source>
        <dbReference type="EMBL" id="GMN45701.1"/>
    </source>
</evidence>
<feature type="transmembrane region" description="Helical" evidence="7">
    <location>
        <begin position="97"/>
        <end position="116"/>
    </location>
</feature>
<dbReference type="GO" id="GO:0016020">
    <property type="term" value="C:membrane"/>
    <property type="evidence" value="ECO:0007669"/>
    <property type="project" value="UniProtKB-SubCell"/>
</dbReference>
<feature type="transmembrane region" description="Helical" evidence="7">
    <location>
        <begin position="184"/>
        <end position="207"/>
    </location>
</feature>
<feature type="transmembrane region" description="Helical" evidence="7">
    <location>
        <begin position="334"/>
        <end position="358"/>
    </location>
</feature>
<dbReference type="Proteomes" id="UP001187192">
    <property type="component" value="Unassembled WGS sequence"/>
</dbReference>
<feature type="compositionally biased region" description="Polar residues" evidence="6">
    <location>
        <begin position="291"/>
        <end position="300"/>
    </location>
</feature>
<comment type="subcellular location">
    <subcellularLocation>
        <location evidence="1">Membrane</location>
        <topology evidence="1">Multi-pass membrane protein</topology>
    </subcellularLocation>
</comment>
<protein>
    <submittedName>
        <fullName evidence="8">Uncharacterized protein</fullName>
    </submittedName>
</protein>
<name>A0AA88D7C9_FICCA</name>
<dbReference type="Pfam" id="PF00854">
    <property type="entry name" value="PTR2"/>
    <property type="match status" value="1"/>
</dbReference>
<feature type="transmembrane region" description="Helical" evidence="7">
    <location>
        <begin position="378"/>
        <end position="398"/>
    </location>
</feature>
<dbReference type="EMBL" id="BTGU01000021">
    <property type="protein sequence ID" value="GMN45701.1"/>
    <property type="molecule type" value="Genomic_DNA"/>
</dbReference>
<feature type="region of interest" description="Disordered" evidence="6">
    <location>
        <begin position="271"/>
        <end position="300"/>
    </location>
</feature>
<gene>
    <name evidence="8" type="ORF">TIFTF001_014894</name>
</gene>
<sequence>MEEAQQLNTWEGFVDWKNRPALKGHHGGMVAASFVLAVEILENLAFLANASNLVLYLSRFMHFSPSTAATMVTNFMGTAFLLALLGGFLADAFLTTYTIYLISASIEFVGLLILTIQAQKPSLKPPNCHSVTTCQEVGGWKEVMLYAGLYLVALGVGGIKGSLPPHGAQQFDETTPQERKQRSSFFNYYVFCLSCGALIAVTFVVWIEDNKGWQWGFGVSTATILISIPVFLLGSPFYRTKLPTGSTITTMFKVLTAAICNSFNSRSSNNAVTSMGTSPSYATEMRDGEDQNSNKNMSTQAPTQSLGFLNRALMNKPAHPKLQCSVKQVEEVKIVVKILPIFMSSIMLNCCLAQLSTFSVQQAATMNTKLGSLKVPPASLPVFPVLFIMILAPLYNHVVVPFARKVTKTETGITHLRRIGTGLVLSIVAMAVAALVETKRKNVAAKQGLLDSSSHHEPLPITFLWLALQYLFLGSADLFTLAGMMEFFFTEAPLSMRSLATALSWASLAMGYYLSSVLVTVVNGVTGAYRHTPWLSGGNLNQYHLERFYWLMCILSGLNFLHYLFWAARYKYTSTRLEY</sequence>
<dbReference type="Gene3D" id="1.20.1250.20">
    <property type="entry name" value="MFS general substrate transporter like domains"/>
    <property type="match status" value="1"/>
</dbReference>
<evidence type="ECO:0000256" key="2">
    <source>
        <dbReference type="ARBA" id="ARBA00005982"/>
    </source>
</evidence>
<keyword evidence="5 7" id="KW-0472">Membrane</keyword>
<keyword evidence="4 7" id="KW-1133">Transmembrane helix</keyword>
<feature type="transmembrane region" description="Helical" evidence="7">
    <location>
        <begin position="419"/>
        <end position="436"/>
    </location>
</feature>
<evidence type="ECO:0000256" key="3">
    <source>
        <dbReference type="ARBA" id="ARBA00022692"/>
    </source>
</evidence>
<evidence type="ECO:0000313" key="9">
    <source>
        <dbReference type="Proteomes" id="UP001187192"/>
    </source>
</evidence>
<evidence type="ECO:0000256" key="1">
    <source>
        <dbReference type="ARBA" id="ARBA00004141"/>
    </source>
</evidence>
<feature type="transmembrane region" description="Helical" evidence="7">
    <location>
        <begin position="549"/>
        <end position="568"/>
    </location>
</feature>
<dbReference type="AlphaFoldDB" id="A0AA88D7C9"/>
<feature type="transmembrane region" description="Helical" evidence="7">
    <location>
        <begin position="27"/>
        <end position="48"/>
    </location>
</feature>
<dbReference type="PANTHER" id="PTHR11654">
    <property type="entry name" value="OLIGOPEPTIDE TRANSPORTER-RELATED"/>
    <property type="match status" value="1"/>
</dbReference>
<dbReference type="SUPFAM" id="SSF103473">
    <property type="entry name" value="MFS general substrate transporter"/>
    <property type="match status" value="1"/>
</dbReference>
<evidence type="ECO:0000256" key="5">
    <source>
        <dbReference type="ARBA" id="ARBA00023136"/>
    </source>
</evidence>
<feature type="transmembrane region" description="Helical" evidence="7">
    <location>
        <begin position="213"/>
        <end position="233"/>
    </location>
</feature>
<evidence type="ECO:0000256" key="7">
    <source>
        <dbReference type="SAM" id="Phobius"/>
    </source>
</evidence>
<evidence type="ECO:0000256" key="4">
    <source>
        <dbReference type="ARBA" id="ARBA00022989"/>
    </source>
</evidence>
<feature type="transmembrane region" description="Helical" evidence="7">
    <location>
        <begin position="68"/>
        <end position="90"/>
    </location>
</feature>
<reference evidence="8" key="1">
    <citation type="submission" date="2023-07" db="EMBL/GenBank/DDBJ databases">
        <title>draft genome sequence of fig (Ficus carica).</title>
        <authorList>
            <person name="Takahashi T."/>
            <person name="Nishimura K."/>
        </authorList>
    </citation>
    <scope>NUCLEOTIDE SEQUENCE</scope>
</reference>